<proteinExistence type="inferred from homology"/>
<dbReference type="GO" id="GO:0015645">
    <property type="term" value="F:fatty acid ligase activity"/>
    <property type="evidence" value="ECO:0000318"/>
    <property type="project" value="GO_Central"/>
</dbReference>
<gene>
    <name evidence="8" type="ORF">NEMVEDRAFT_v1g148411</name>
</gene>
<dbReference type="GO" id="GO:0005759">
    <property type="term" value="C:mitochondrial matrix"/>
    <property type="evidence" value="ECO:0000318"/>
    <property type="project" value="GO_Central"/>
</dbReference>
<feature type="domain" description="AMP-dependent synthetase/ligase" evidence="7">
    <location>
        <begin position="18"/>
        <end position="184"/>
    </location>
</feature>
<dbReference type="InterPro" id="IPR042099">
    <property type="entry name" value="ANL_N_sf"/>
</dbReference>
<accession>A7T6Z5</accession>
<dbReference type="Gene3D" id="3.40.50.12780">
    <property type="entry name" value="N-terminal domain of ligase-like"/>
    <property type="match status" value="1"/>
</dbReference>
<dbReference type="STRING" id="45351.A7T6Z5"/>
<evidence type="ECO:0000313" key="9">
    <source>
        <dbReference type="Proteomes" id="UP000001593"/>
    </source>
</evidence>
<dbReference type="GO" id="GO:0004321">
    <property type="term" value="F:fatty-acyl-CoA synthase activity"/>
    <property type="evidence" value="ECO:0000318"/>
    <property type="project" value="GO_Central"/>
</dbReference>
<protein>
    <recommendedName>
        <fullName evidence="5">medium-chain acyl-CoA ligase</fullName>
        <ecNumber evidence="5">6.2.1.2</ecNumber>
    </recommendedName>
</protein>
<dbReference type="SUPFAM" id="SSF56801">
    <property type="entry name" value="Acetyl-CoA synthetase-like"/>
    <property type="match status" value="1"/>
</dbReference>
<keyword evidence="2" id="KW-0436">Ligase</keyword>
<keyword evidence="9" id="KW-1185">Reference proteome</keyword>
<dbReference type="InterPro" id="IPR051087">
    <property type="entry name" value="Mitochondrial_ACSM"/>
</dbReference>
<comment type="similarity">
    <text evidence="1">Belongs to the ATP-dependent AMP-binding enzyme family.</text>
</comment>
<dbReference type="EC" id="6.2.1.2" evidence="5"/>
<evidence type="ECO:0000256" key="3">
    <source>
        <dbReference type="ARBA" id="ARBA00022741"/>
    </source>
</evidence>
<dbReference type="eggNOG" id="KOG1175">
    <property type="taxonomic scope" value="Eukaryota"/>
</dbReference>
<dbReference type="Pfam" id="PF00501">
    <property type="entry name" value="AMP-binding"/>
    <property type="match status" value="1"/>
</dbReference>
<dbReference type="GO" id="GO:0006633">
    <property type="term" value="P:fatty acid biosynthetic process"/>
    <property type="evidence" value="ECO:0000318"/>
    <property type="project" value="GO_Central"/>
</dbReference>
<dbReference type="InParanoid" id="A7T6Z5"/>
<dbReference type="InterPro" id="IPR000873">
    <property type="entry name" value="AMP-dep_synth/lig_dom"/>
</dbReference>
<feature type="non-terminal residue" evidence="8">
    <location>
        <position position="304"/>
    </location>
</feature>
<evidence type="ECO:0000313" key="8">
    <source>
        <dbReference type="EMBL" id="EDO28259.1"/>
    </source>
</evidence>
<name>A7T6Z5_NEMVE</name>
<evidence type="ECO:0000256" key="2">
    <source>
        <dbReference type="ARBA" id="ARBA00022598"/>
    </source>
</evidence>
<evidence type="ECO:0000259" key="7">
    <source>
        <dbReference type="Pfam" id="PF00501"/>
    </source>
</evidence>
<reference evidence="8 9" key="1">
    <citation type="journal article" date="2007" name="Science">
        <title>Sea anemone genome reveals ancestral eumetazoan gene repertoire and genomic organization.</title>
        <authorList>
            <person name="Putnam N.H."/>
            <person name="Srivastava M."/>
            <person name="Hellsten U."/>
            <person name="Dirks B."/>
            <person name="Chapman J."/>
            <person name="Salamov A."/>
            <person name="Terry A."/>
            <person name="Shapiro H."/>
            <person name="Lindquist E."/>
            <person name="Kapitonov V.V."/>
            <person name="Jurka J."/>
            <person name="Genikhovich G."/>
            <person name="Grigoriev I.V."/>
            <person name="Lucas S.M."/>
            <person name="Steele R.E."/>
            <person name="Finnerty J.R."/>
            <person name="Technau U."/>
            <person name="Martindale M.Q."/>
            <person name="Rokhsar D.S."/>
        </authorList>
    </citation>
    <scope>NUCLEOTIDE SEQUENCE [LARGE SCALE GENOMIC DNA]</scope>
    <source>
        <strain evidence="9">CH2 X CH6</strain>
    </source>
</reference>
<evidence type="ECO:0000256" key="6">
    <source>
        <dbReference type="ARBA" id="ARBA00048477"/>
    </source>
</evidence>
<dbReference type="EMBL" id="DS471799">
    <property type="protein sequence ID" value="EDO28259.1"/>
    <property type="molecule type" value="Genomic_DNA"/>
</dbReference>
<dbReference type="PANTHER" id="PTHR43605">
    <property type="entry name" value="ACYL-COENZYME A SYNTHETASE"/>
    <property type="match status" value="1"/>
</dbReference>
<dbReference type="PhylomeDB" id="A7T6Z5"/>
<dbReference type="Proteomes" id="UP000001593">
    <property type="component" value="Unassembled WGS sequence"/>
</dbReference>
<dbReference type="AlphaFoldDB" id="A7T6Z5"/>
<dbReference type="GO" id="GO:0031956">
    <property type="term" value="F:medium-chain fatty acid-CoA ligase activity"/>
    <property type="evidence" value="ECO:0007669"/>
    <property type="project" value="UniProtKB-EC"/>
</dbReference>
<evidence type="ECO:0000256" key="1">
    <source>
        <dbReference type="ARBA" id="ARBA00006432"/>
    </source>
</evidence>
<dbReference type="OMA" id="FWCISDT"/>
<dbReference type="GO" id="GO:0006637">
    <property type="term" value="P:acyl-CoA metabolic process"/>
    <property type="evidence" value="ECO:0000318"/>
    <property type="project" value="GO_Central"/>
</dbReference>
<evidence type="ECO:0000256" key="4">
    <source>
        <dbReference type="ARBA" id="ARBA00022840"/>
    </source>
</evidence>
<organism evidence="8 9">
    <name type="scientific">Nematostella vectensis</name>
    <name type="common">Starlet sea anemone</name>
    <dbReference type="NCBI Taxonomy" id="45351"/>
    <lineage>
        <taxon>Eukaryota</taxon>
        <taxon>Metazoa</taxon>
        <taxon>Cnidaria</taxon>
        <taxon>Anthozoa</taxon>
        <taxon>Hexacorallia</taxon>
        <taxon>Actiniaria</taxon>
        <taxon>Edwardsiidae</taxon>
        <taxon>Nematostella</taxon>
    </lineage>
</organism>
<comment type="catalytic activity">
    <reaction evidence="6">
        <text>a medium-chain fatty acid + ATP + CoA = a medium-chain fatty acyl-CoA + AMP + diphosphate</text>
        <dbReference type="Rhea" id="RHEA:48340"/>
        <dbReference type="ChEBI" id="CHEBI:30616"/>
        <dbReference type="ChEBI" id="CHEBI:33019"/>
        <dbReference type="ChEBI" id="CHEBI:57287"/>
        <dbReference type="ChEBI" id="CHEBI:59558"/>
        <dbReference type="ChEBI" id="CHEBI:90546"/>
        <dbReference type="ChEBI" id="CHEBI:456215"/>
        <dbReference type="EC" id="6.2.1.2"/>
    </reaction>
    <physiologicalReaction direction="left-to-right" evidence="6">
        <dbReference type="Rhea" id="RHEA:48341"/>
    </physiologicalReaction>
</comment>
<dbReference type="GO" id="GO:0005524">
    <property type="term" value="F:ATP binding"/>
    <property type="evidence" value="ECO:0007669"/>
    <property type="project" value="UniProtKB-KW"/>
</dbReference>
<keyword evidence="3" id="KW-0547">Nucleotide-binding</keyword>
<keyword evidence="4" id="KW-0067">ATP-binding</keyword>
<dbReference type="HOGENOM" id="CLU_000022_59_10_1"/>
<dbReference type="PANTHER" id="PTHR43605:SF10">
    <property type="entry name" value="ACYL-COA SYNTHETASE MEDIUM CHAIN FAMILY MEMBER 3"/>
    <property type="match status" value="1"/>
</dbReference>
<evidence type="ECO:0000256" key="5">
    <source>
        <dbReference type="ARBA" id="ARBA00039009"/>
    </source>
</evidence>
<sequence length="304" mass="34792">MIERSLICSFIFLYSRRYWLDLCPDDVHWTVSDPGWAKTAYGCLYGPWIQGASVFIHHTTEKFEAKVILDHLQKYPISTMCLPPTAYRMMIHEDLSRYQFPALRHCLSAGEPLNPEVMVDWKEKTGLDIREGYGQTETTLLCGTFRCIETRPGSMGKPAPGYDVRVIDEKCNETPAGIEGDIAVYLKPRRPVGLFSEYIEDYERNVSAYHGDYYLTGDRAVRDEDGYLWFIGRSDDVIISAGWVNLLILASPAIFCSCDLFNFQVVKAFVILTPSFEGNHDDLITELQEYVKNTASPYKYPRKV</sequence>